<dbReference type="InterPro" id="IPR011042">
    <property type="entry name" value="6-blade_b-propeller_TolB-like"/>
</dbReference>
<dbReference type="RefSeq" id="WP_085217284.1">
    <property type="nucleotide sequence ID" value="NZ_LT840185.1"/>
</dbReference>
<name>A0A1X7FZC3_9SPHN</name>
<reference evidence="3" key="1">
    <citation type="submission" date="2017-04" db="EMBL/GenBank/DDBJ databases">
        <authorList>
            <person name="Varghese N."/>
            <person name="Submissions S."/>
        </authorList>
    </citation>
    <scope>NUCLEOTIDE SEQUENCE [LARGE SCALE GENOMIC DNA]</scope>
    <source>
        <strain evidence="3">Dd16</strain>
    </source>
</reference>
<keyword evidence="3" id="KW-1185">Reference proteome</keyword>
<dbReference type="Proteomes" id="UP000192934">
    <property type="component" value="Chromosome I"/>
</dbReference>
<dbReference type="Pfam" id="PF20067">
    <property type="entry name" value="SSL_N"/>
    <property type="match status" value="1"/>
</dbReference>
<accession>A0A1X7FZC3</accession>
<feature type="signal peptide" evidence="1">
    <location>
        <begin position="1"/>
        <end position="20"/>
    </location>
</feature>
<organism evidence="2 3">
    <name type="scientific">Allosphingosinicella indica</name>
    <dbReference type="NCBI Taxonomy" id="941907"/>
    <lineage>
        <taxon>Bacteria</taxon>
        <taxon>Pseudomonadati</taxon>
        <taxon>Pseudomonadota</taxon>
        <taxon>Alphaproteobacteria</taxon>
        <taxon>Sphingomonadales</taxon>
        <taxon>Sphingomonadaceae</taxon>
        <taxon>Allosphingosinicella</taxon>
    </lineage>
</organism>
<dbReference type="EMBL" id="LT840185">
    <property type="protein sequence ID" value="SMF61419.1"/>
    <property type="molecule type" value="Genomic_DNA"/>
</dbReference>
<protein>
    <recommendedName>
        <fullName evidence="4">SMP-30/Gluconolactonase/LRE-like region domain-containing protein</fullName>
    </recommendedName>
</protein>
<dbReference type="Gene3D" id="2.120.10.30">
    <property type="entry name" value="TolB, C-terminal domain"/>
    <property type="match status" value="1"/>
</dbReference>
<evidence type="ECO:0000313" key="3">
    <source>
        <dbReference type="Proteomes" id="UP000192934"/>
    </source>
</evidence>
<evidence type="ECO:0000313" key="2">
    <source>
        <dbReference type="EMBL" id="SMF61419.1"/>
    </source>
</evidence>
<dbReference type="AlphaFoldDB" id="A0A1X7FZC3"/>
<evidence type="ECO:0008006" key="4">
    <source>
        <dbReference type="Google" id="ProtNLM"/>
    </source>
</evidence>
<sequence>MRIVPLMLSAVMLVAATSPAPVSSGAVRTALLAAIEASDHAAVAARAALLAEMGATLSSASQDRIAPFVDADLRESLAARFAENAQPIAAATPFATLPPSMELVEGIAWDGRRLFAGSASNGRLMMYESRTWRELPLDAPPAGLFGMAVDVPRQRLWIAAGTTRRGAEAAEIWRGLIGVDLASHRIVERLAMPDGGSPGDVALAADGTLYASDGNGGLYRCKPGCATLERMALKTPLDSPQGIVPSPDGRSQIVADYVAGLVRIDPADGSVTPIGARTPMMLEGIDGLVAHGRDLIAIQNGTRPRRILRIALDDGGIAIRSVAAIEREPPGWDEPTLGVVAADALLYVADAQWTAVGEDGAVKPGTVWRATQIRRLPL</sequence>
<dbReference type="STRING" id="941907.SAMN06295910_0407"/>
<evidence type="ECO:0000256" key="1">
    <source>
        <dbReference type="SAM" id="SignalP"/>
    </source>
</evidence>
<proteinExistence type="predicted"/>
<dbReference type="OrthoDB" id="8584394at2"/>
<gene>
    <name evidence="2" type="ORF">SAMN06295910_0407</name>
</gene>
<feature type="chain" id="PRO_5012710804" description="SMP-30/Gluconolactonase/LRE-like region domain-containing protein" evidence="1">
    <location>
        <begin position="21"/>
        <end position="378"/>
    </location>
</feature>
<keyword evidence="1" id="KW-0732">Signal</keyword>
<dbReference type="SUPFAM" id="SSF101898">
    <property type="entry name" value="NHL repeat"/>
    <property type="match status" value="1"/>
</dbReference>